<sequence length="368" mass="40559">MGLAVAVGVCWCLLGAAAAGDFHSWDVLVTGTSREDGSYWFFMIGKLDDFKMMDYSMDTRVVKPSGEWMAEAVGEKYFQDKTQDFLHYEKSTKVVTDRWTQLYNQTSGDARPHMIQVYVSCSLDGDTPLGEKFQYAYDGDDFISFDAQMGMWVAAVQPAFIQKQLWDTHQDWSRFVQWYLQTECLETVRSLVRVGMGTLERQAPPEVSVSRRDTPDGSVTLSCHARGFYPRPIHISWVQDGEDILAETDSSGILPNADDTYYTQSSLEISPQQDGLRYACRVEHSSLGEPTLVWAPGKKGPLPPGVLAAIVLTMLVLAGAVGAGVILWRRKSAGPVKPSYALAATKSGEDSASSSLSGTDSRNVGPQC</sequence>
<keyword evidence="4" id="KW-1015">Disulfide bond</keyword>
<dbReference type="GO" id="GO:0006955">
    <property type="term" value="P:immune response"/>
    <property type="evidence" value="ECO:0007669"/>
    <property type="project" value="TreeGrafter"/>
</dbReference>
<feature type="transmembrane region" description="Helical" evidence="8">
    <location>
        <begin position="306"/>
        <end position="328"/>
    </location>
</feature>
<dbReference type="GO" id="GO:0009897">
    <property type="term" value="C:external side of plasma membrane"/>
    <property type="evidence" value="ECO:0007669"/>
    <property type="project" value="TreeGrafter"/>
</dbReference>
<dbReference type="Proteomes" id="UP000694404">
    <property type="component" value="Unplaced"/>
</dbReference>
<accession>A0A8C0QHZ4</accession>
<dbReference type="SUPFAM" id="SSF54452">
    <property type="entry name" value="MHC antigen-recognition domain"/>
    <property type="match status" value="1"/>
</dbReference>
<gene>
    <name evidence="11" type="primary">LOC116825566</name>
</gene>
<dbReference type="InterPro" id="IPR011162">
    <property type="entry name" value="MHC_I/II-like_Ag-recog"/>
</dbReference>
<dbReference type="PANTHER" id="PTHR16675:SF67">
    <property type="entry name" value="IG-LIKE DOMAIN-CONTAINING PROTEIN"/>
    <property type="match status" value="1"/>
</dbReference>
<dbReference type="InterPro" id="IPR050208">
    <property type="entry name" value="MHC_class-I_related"/>
</dbReference>
<evidence type="ECO:0000256" key="9">
    <source>
        <dbReference type="SAM" id="SignalP"/>
    </source>
</evidence>
<evidence type="ECO:0000313" key="12">
    <source>
        <dbReference type="Proteomes" id="UP000694404"/>
    </source>
</evidence>
<dbReference type="InterPro" id="IPR036179">
    <property type="entry name" value="Ig-like_dom_sf"/>
</dbReference>
<dbReference type="InterPro" id="IPR007110">
    <property type="entry name" value="Ig-like_dom"/>
</dbReference>
<evidence type="ECO:0000259" key="10">
    <source>
        <dbReference type="PROSITE" id="PS50835"/>
    </source>
</evidence>
<feature type="chain" id="PRO_5034707888" description="Ig-like domain-containing protein" evidence="9">
    <location>
        <begin position="20"/>
        <end position="368"/>
    </location>
</feature>
<keyword evidence="5" id="KW-0325">Glycoprotein</keyword>
<dbReference type="InterPro" id="IPR003597">
    <property type="entry name" value="Ig_C1-set"/>
</dbReference>
<keyword evidence="8" id="KW-0812">Transmembrane</keyword>
<evidence type="ECO:0000256" key="6">
    <source>
        <dbReference type="RuleBase" id="RU004439"/>
    </source>
</evidence>
<dbReference type="InterPro" id="IPR013783">
    <property type="entry name" value="Ig-like_fold"/>
</dbReference>
<dbReference type="PRINTS" id="PR01638">
    <property type="entry name" value="MHCCLASSI"/>
</dbReference>
<dbReference type="Gene3D" id="2.60.40.10">
    <property type="entry name" value="Immunoglobulins"/>
    <property type="match status" value="1"/>
</dbReference>
<name>A0A8C0QHZ4_CHEAB</name>
<dbReference type="Pfam" id="PF00129">
    <property type="entry name" value="MHC_I"/>
    <property type="match status" value="1"/>
</dbReference>
<dbReference type="InterPro" id="IPR001039">
    <property type="entry name" value="MHC_I_a_a1/a2"/>
</dbReference>
<feature type="signal peptide" evidence="9">
    <location>
        <begin position="1"/>
        <end position="19"/>
    </location>
</feature>
<dbReference type="PROSITE" id="PS50835">
    <property type="entry name" value="IG_LIKE"/>
    <property type="match status" value="1"/>
</dbReference>
<keyword evidence="8" id="KW-1133">Transmembrane helix</keyword>
<dbReference type="InterPro" id="IPR037055">
    <property type="entry name" value="MHC_I-like_Ag-recog_sf"/>
</dbReference>
<evidence type="ECO:0000256" key="8">
    <source>
        <dbReference type="SAM" id="Phobius"/>
    </source>
</evidence>
<reference evidence="11" key="1">
    <citation type="submission" date="2025-08" db="UniProtKB">
        <authorList>
            <consortium name="Ensembl"/>
        </authorList>
    </citation>
    <scope>IDENTIFICATION</scope>
</reference>
<dbReference type="GO" id="GO:0005615">
    <property type="term" value="C:extracellular space"/>
    <property type="evidence" value="ECO:0007669"/>
    <property type="project" value="TreeGrafter"/>
</dbReference>
<dbReference type="InterPro" id="IPR003006">
    <property type="entry name" value="Ig/MHC_CS"/>
</dbReference>
<evidence type="ECO:0000313" key="11">
    <source>
        <dbReference type="Ensembl" id="ENSCABP00000023180.1"/>
    </source>
</evidence>
<dbReference type="RefSeq" id="XP_032637584.1">
    <property type="nucleotide sequence ID" value="XM_032781693.1"/>
</dbReference>
<dbReference type="Gene3D" id="3.30.500.10">
    <property type="entry name" value="MHC class I-like antigen recognition-like"/>
    <property type="match status" value="1"/>
</dbReference>
<dbReference type="PANTHER" id="PTHR16675">
    <property type="entry name" value="MHC CLASS I-RELATED"/>
    <property type="match status" value="1"/>
</dbReference>
<reference evidence="11" key="2">
    <citation type="submission" date="2025-09" db="UniProtKB">
        <authorList>
            <consortium name="Ensembl"/>
        </authorList>
    </citation>
    <scope>IDENTIFICATION</scope>
</reference>
<evidence type="ECO:0000256" key="1">
    <source>
        <dbReference type="ARBA" id="ARBA00004370"/>
    </source>
</evidence>
<dbReference type="OMA" id="MRENVPP"/>
<evidence type="ECO:0000256" key="3">
    <source>
        <dbReference type="ARBA" id="ARBA00023136"/>
    </source>
</evidence>
<keyword evidence="3 8" id="KW-0472">Membrane</keyword>
<feature type="region of interest" description="Disordered" evidence="7">
    <location>
        <begin position="344"/>
        <end position="368"/>
    </location>
</feature>
<comment type="similarity">
    <text evidence="6">Belongs to the MHC class I family.</text>
</comment>
<evidence type="ECO:0000256" key="2">
    <source>
        <dbReference type="ARBA" id="ARBA00022729"/>
    </source>
</evidence>
<keyword evidence="12" id="KW-1185">Reference proteome</keyword>
<dbReference type="InterPro" id="IPR011161">
    <property type="entry name" value="MHC_I-like_Ag-recog"/>
</dbReference>
<comment type="subcellular location">
    <subcellularLocation>
        <location evidence="1">Membrane</location>
    </subcellularLocation>
</comment>
<feature type="compositionally biased region" description="Low complexity" evidence="7">
    <location>
        <begin position="350"/>
        <end position="361"/>
    </location>
</feature>
<evidence type="ECO:0000256" key="4">
    <source>
        <dbReference type="ARBA" id="ARBA00023157"/>
    </source>
</evidence>
<keyword evidence="2 9" id="KW-0732">Signal</keyword>
<dbReference type="GeneTree" id="ENSGT01120000271825"/>
<dbReference type="AlphaFoldDB" id="A0A8C0QHZ4"/>
<dbReference type="FunFam" id="2.60.40.10:FF:000204">
    <property type="entry name" value="Major histocompatibility complex, class I-related protein"/>
    <property type="match status" value="1"/>
</dbReference>
<dbReference type="SMART" id="SM00407">
    <property type="entry name" value="IGc1"/>
    <property type="match status" value="1"/>
</dbReference>
<dbReference type="Pfam" id="PF07654">
    <property type="entry name" value="C1-set"/>
    <property type="match status" value="1"/>
</dbReference>
<feature type="domain" description="Ig-like" evidence="10">
    <location>
        <begin position="205"/>
        <end position="293"/>
    </location>
</feature>
<organism evidence="11 12">
    <name type="scientific">Chelonoidis abingdonii</name>
    <name type="common">Abingdon island giant tortoise</name>
    <name type="synonym">Testudo abingdonii</name>
    <dbReference type="NCBI Taxonomy" id="106734"/>
    <lineage>
        <taxon>Eukaryota</taxon>
        <taxon>Metazoa</taxon>
        <taxon>Chordata</taxon>
        <taxon>Craniata</taxon>
        <taxon>Vertebrata</taxon>
        <taxon>Euteleostomi</taxon>
        <taxon>Archelosauria</taxon>
        <taxon>Testudinata</taxon>
        <taxon>Testudines</taxon>
        <taxon>Cryptodira</taxon>
        <taxon>Durocryptodira</taxon>
        <taxon>Testudinoidea</taxon>
        <taxon>Testudinidae</taxon>
        <taxon>Chelonoidis</taxon>
    </lineage>
</organism>
<dbReference type="PROSITE" id="PS00290">
    <property type="entry name" value="IG_MHC"/>
    <property type="match status" value="1"/>
</dbReference>
<proteinExistence type="inferred from homology"/>
<dbReference type="SUPFAM" id="SSF48726">
    <property type="entry name" value="Immunoglobulin"/>
    <property type="match status" value="1"/>
</dbReference>
<evidence type="ECO:0000256" key="5">
    <source>
        <dbReference type="ARBA" id="ARBA00023180"/>
    </source>
</evidence>
<protein>
    <recommendedName>
        <fullName evidence="10">Ig-like domain-containing protein</fullName>
    </recommendedName>
</protein>
<dbReference type="Ensembl" id="ENSCABT00000025394.1">
    <property type="protein sequence ID" value="ENSCABP00000023180.1"/>
    <property type="gene ID" value="ENSCABG00000017072.1"/>
</dbReference>
<evidence type="ECO:0000256" key="7">
    <source>
        <dbReference type="SAM" id="MobiDB-lite"/>
    </source>
</evidence>